<dbReference type="Proteomes" id="UP001141806">
    <property type="component" value="Unassembled WGS sequence"/>
</dbReference>
<accession>A0A9Q0KM17</accession>
<organism evidence="1 2">
    <name type="scientific">Protea cynaroides</name>
    <dbReference type="NCBI Taxonomy" id="273540"/>
    <lineage>
        <taxon>Eukaryota</taxon>
        <taxon>Viridiplantae</taxon>
        <taxon>Streptophyta</taxon>
        <taxon>Embryophyta</taxon>
        <taxon>Tracheophyta</taxon>
        <taxon>Spermatophyta</taxon>
        <taxon>Magnoliopsida</taxon>
        <taxon>Proteales</taxon>
        <taxon>Proteaceae</taxon>
        <taxon>Protea</taxon>
    </lineage>
</organism>
<name>A0A9Q0KM17_9MAGN</name>
<dbReference type="OrthoDB" id="1672991at2759"/>
<sequence length="130" mass="14664">MEIRIDGHLAINVKHLHWKFRGNDSISKSKFRVEVYSDVHDWSFCPGLRHALFIVRPISLSFPPTPLSSQTASSSSLEGYNPKKKTELKGQVGFGFLFIGMADDVDDVGWTLEIGVLSDSALRYEHNQEN</sequence>
<dbReference type="PANTHER" id="PTHR31972">
    <property type="entry name" value="EXPRESSED PROTEIN"/>
    <property type="match status" value="1"/>
</dbReference>
<evidence type="ECO:0000313" key="2">
    <source>
        <dbReference type="Proteomes" id="UP001141806"/>
    </source>
</evidence>
<dbReference type="Pfam" id="PF05910">
    <property type="entry name" value="DUF868"/>
    <property type="match status" value="1"/>
</dbReference>
<proteinExistence type="predicted"/>
<dbReference type="InterPro" id="IPR008586">
    <property type="entry name" value="DUF868_pln"/>
</dbReference>
<keyword evidence="2" id="KW-1185">Reference proteome</keyword>
<dbReference type="EMBL" id="JAMYWD010000004">
    <property type="protein sequence ID" value="KAJ4972706.1"/>
    <property type="molecule type" value="Genomic_DNA"/>
</dbReference>
<dbReference type="AlphaFoldDB" id="A0A9Q0KM17"/>
<gene>
    <name evidence="1" type="ORF">NE237_005880</name>
</gene>
<comment type="caution">
    <text evidence="1">The sequence shown here is derived from an EMBL/GenBank/DDBJ whole genome shotgun (WGS) entry which is preliminary data.</text>
</comment>
<protein>
    <submittedName>
        <fullName evidence="1">Uncharacterized protein</fullName>
    </submittedName>
</protein>
<dbReference type="PANTHER" id="PTHR31972:SF12">
    <property type="entry name" value="OS01G0909400 PROTEIN"/>
    <property type="match status" value="1"/>
</dbReference>
<evidence type="ECO:0000313" key="1">
    <source>
        <dbReference type="EMBL" id="KAJ4972706.1"/>
    </source>
</evidence>
<reference evidence="1" key="1">
    <citation type="journal article" date="2023" name="Plant J.">
        <title>The genome of the king protea, Protea cynaroides.</title>
        <authorList>
            <person name="Chang J."/>
            <person name="Duong T.A."/>
            <person name="Schoeman C."/>
            <person name="Ma X."/>
            <person name="Roodt D."/>
            <person name="Barker N."/>
            <person name="Li Z."/>
            <person name="Van de Peer Y."/>
            <person name="Mizrachi E."/>
        </authorList>
    </citation>
    <scope>NUCLEOTIDE SEQUENCE</scope>
    <source>
        <tissue evidence="1">Young leaves</tissue>
    </source>
</reference>